<evidence type="ECO:0000259" key="8">
    <source>
        <dbReference type="Pfam" id="PF20511"/>
    </source>
</evidence>
<evidence type="ECO:0000256" key="3">
    <source>
        <dbReference type="ARBA" id="ARBA00010772"/>
    </source>
</evidence>
<sequence length="390" mass="39978">MLTPIANAPRDYAWGSMTLIAALQNRAPSGTPEAEVWFGDHPGSPATVPDGRTLDEWRAEVAGESAPRLPYLLKLLAAASPLSIQAHPSKEQAEVGFAREEAAGVARDADDRIYRDANHKPELIVAISDTFTALAGLRPLAGTRRILAALGDAGAPIAARLDAPDAEAALRDTIGWLLSGSAQPEVDAVIAALHAAGPDAADAEVGRDLATLAAVAERCPGDAGVAVALLMNVVELQRGEGVFVPAGVLHAYLAGLGVEIMASSDNVLRGGLTPKHIAVDELTAILDARPAAPALVQPAPVAEGLWVYPTPVDDFALRVARVGAEPVSVEVDGPAIVLATAGEVRVSGGSTAAGIVLTPGRAAFATADERMLIVQGRGEAFIAQPALGAL</sequence>
<dbReference type="CDD" id="cd07011">
    <property type="entry name" value="cupin_PMI_type_I_N"/>
    <property type="match status" value="1"/>
</dbReference>
<dbReference type="InterPro" id="IPR018050">
    <property type="entry name" value="Pmannose_isomerase-type1_CS"/>
</dbReference>
<evidence type="ECO:0000256" key="7">
    <source>
        <dbReference type="ARBA" id="ARBA00023235"/>
    </source>
</evidence>
<evidence type="ECO:0000256" key="2">
    <source>
        <dbReference type="ARBA" id="ARBA00001947"/>
    </source>
</evidence>
<dbReference type="Pfam" id="PF20511">
    <property type="entry name" value="PMI_typeI_cat"/>
    <property type="match status" value="1"/>
</dbReference>
<dbReference type="Proteomes" id="UP001317779">
    <property type="component" value="Chromosome"/>
</dbReference>
<dbReference type="GO" id="GO:0016853">
    <property type="term" value="F:isomerase activity"/>
    <property type="evidence" value="ECO:0007669"/>
    <property type="project" value="UniProtKB-KW"/>
</dbReference>
<evidence type="ECO:0000313" key="10">
    <source>
        <dbReference type="Proteomes" id="UP001317779"/>
    </source>
</evidence>
<dbReference type="InterPro" id="IPR046457">
    <property type="entry name" value="PMI_typeI_cat"/>
</dbReference>
<evidence type="ECO:0000256" key="6">
    <source>
        <dbReference type="ARBA" id="ARBA00022833"/>
    </source>
</evidence>
<name>A0ABM8DWL2_9MICO</name>
<dbReference type="PIRSF" id="PIRSF001480">
    <property type="entry name" value="Mannose-6-phosphate_isomerase"/>
    <property type="match status" value="1"/>
</dbReference>
<comment type="catalytic activity">
    <reaction evidence="1">
        <text>D-mannose 6-phosphate = D-fructose 6-phosphate</text>
        <dbReference type="Rhea" id="RHEA:12356"/>
        <dbReference type="ChEBI" id="CHEBI:58735"/>
        <dbReference type="ChEBI" id="CHEBI:61527"/>
        <dbReference type="EC" id="5.3.1.8"/>
    </reaction>
</comment>
<dbReference type="InterPro" id="IPR016305">
    <property type="entry name" value="Mannose-6-P_Isomerase"/>
</dbReference>
<protein>
    <recommendedName>
        <fullName evidence="4">mannose-6-phosphate isomerase</fullName>
        <ecNumber evidence="4">5.3.1.8</ecNumber>
    </recommendedName>
</protein>
<evidence type="ECO:0000313" key="9">
    <source>
        <dbReference type="EMBL" id="BDV30053.1"/>
    </source>
</evidence>
<gene>
    <name evidence="9" type="primary">manA</name>
    <name evidence="9" type="ORF">Microterr_07130</name>
</gene>
<dbReference type="SUPFAM" id="SSF51182">
    <property type="entry name" value="RmlC-like cupins"/>
    <property type="match status" value="1"/>
</dbReference>
<keyword evidence="6" id="KW-0862">Zinc</keyword>
<evidence type="ECO:0000256" key="4">
    <source>
        <dbReference type="ARBA" id="ARBA00011956"/>
    </source>
</evidence>
<dbReference type="InterPro" id="IPR001250">
    <property type="entry name" value="Man6P_Isoase-1"/>
</dbReference>
<reference evidence="9 10" key="1">
    <citation type="submission" date="2022-12" db="EMBL/GenBank/DDBJ databases">
        <title>Microbacterium terricola strain KV-448 chromosome, complete genome.</title>
        <authorList>
            <person name="Oshima T."/>
            <person name="Moriya T."/>
            <person name="Bessho Y."/>
        </authorList>
    </citation>
    <scope>NUCLEOTIDE SEQUENCE [LARGE SCALE GENOMIC DNA]</scope>
    <source>
        <strain evidence="9 10">KV-448</strain>
    </source>
</reference>
<dbReference type="PRINTS" id="PR00714">
    <property type="entry name" value="MAN6PISMRASE"/>
</dbReference>
<dbReference type="EMBL" id="AP027141">
    <property type="protein sequence ID" value="BDV30053.1"/>
    <property type="molecule type" value="Genomic_DNA"/>
</dbReference>
<feature type="domain" description="Phosphomannose isomerase type I catalytic" evidence="8">
    <location>
        <begin position="5"/>
        <end position="139"/>
    </location>
</feature>
<dbReference type="InterPro" id="IPR011051">
    <property type="entry name" value="RmlC_Cupin_sf"/>
</dbReference>
<dbReference type="Gene3D" id="2.60.120.10">
    <property type="entry name" value="Jelly Rolls"/>
    <property type="match status" value="2"/>
</dbReference>
<keyword evidence="7 9" id="KW-0413">Isomerase</keyword>
<evidence type="ECO:0000256" key="1">
    <source>
        <dbReference type="ARBA" id="ARBA00000757"/>
    </source>
</evidence>
<keyword evidence="10" id="KW-1185">Reference proteome</keyword>
<dbReference type="PANTHER" id="PTHR10309:SF0">
    <property type="entry name" value="MANNOSE-6-PHOSPHATE ISOMERASE"/>
    <property type="match status" value="1"/>
</dbReference>
<proteinExistence type="inferred from homology"/>
<comment type="similarity">
    <text evidence="3">Belongs to the mannose-6-phosphate isomerase type 1 family.</text>
</comment>
<dbReference type="PANTHER" id="PTHR10309">
    <property type="entry name" value="MANNOSE-6-PHOSPHATE ISOMERASE"/>
    <property type="match status" value="1"/>
</dbReference>
<dbReference type="PROSITE" id="PS00965">
    <property type="entry name" value="PMI_I_1"/>
    <property type="match status" value="1"/>
</dbReference>
<dbReference type="Gene3D" id="1.10.441.10">
    <property type="entry name" value="Phosphomannose Isomerase, domain 2"/>
    <property type="match status" value="1"/>
</dbReference>
<dbReference type="NCBIfam" id="TIGR00218">
    <property type="entry name" value="manA"/>
    <property type="match status" value="1"/>
</dbReference>
<keyword evidence="5" id="KW-0479">Metal-binding</keyword>
<accession>A0ABM8DWL2</accession>
<evidence type="ECO:0000256" key="5">
    <source>
        <dbReference type="ARBA" id="ARBA00022723"/>
    </source>
</evidence>
<dbReference type="RefSeq" id="WP_263796100.1">
    <property type="nucleotide sequence ID" value="NZ_AP027141.1"/>
</dbReference>
<comment type="cofactor">
    <cofactor evidence="2">
        <name>Zn(2+)</name>
        <dbReference type="ChEBI" id="CHEBI:29105"/>
    </cofactor>
</comment>
<dbReference type="InterPro" id="IPR014710">
    <property type="entry name" value="RmlC-like_jellyroll"/>
</dbReference>
<organism evidence="9 10">
    <name type="scientific">Microbacterium terricola</name>
    <dbReference type="NCBI Taxonomy" id="344163"/>
    <lineage>
        <taxon>Bacteria</taxon>
        <taxon>Bacillati</taxon>
        <taxon>Actinomycetota</taxon>
        <taxon>Actinomycetes</taxon>
        <taxon>Micrococcales</taxon>
        <taxon>Microbacteriaceae</taxon>
        <taxon>Microbacterium</taxon>
    </lineage>
</organism>
<dbReference type="EC" id="5.3.1.8" evidence="4"/>